<dbReference type="EMBL" id="CAJNIZ010001516">
    <property type="protein sequence ID" value="CAE7192836.1"/>
    <property type="molecule type" value="Genomic_DNA"/>
</dbReference>
<dbReference type="AlphaFoldDB" id="A0A812J6X4"/>
<keyword evidence="4" id="KW-1185">Reference proteome</keyword>
<reference evidence="3" key="1">
    <citation type="submission" date="2021-02" db="EMBL/GenBank/DDBJ databases">
        <authorList>
            <person name="Dougan E. K."/>
            <person name="Rhodes N."/>
            <person name="Thang M."/>
            <person name="Chan C."/>
        </authorList>
    </citation>
    <scope>NUCLEOTIDE SEQUENCE</scope>
</reference>
<organism evidence="3 4">
    <name type="scientific">Symbiodinium pilosum</name>
    <name type="common">Dinoflagellate</name>
    <dbReference type="NCBI Taxonomy" id="2952"/>
    <lineage>
        <taxon>Eukaryota</taxon>
        <taxon>Sar</taxon>
        <taxon>Alveolata</taxon>
        <taxon>Dinophyceae</taxon>
        <taxon>Suessiales</taxon>
        <taxon>Symbiodiniaceae</taxon>
        <taxon>Symbiodinium</taxon>
    </lineage>
</organism>
<evidence type="ECO:0000313" key="3">
    <source>
        <dbReference type="EMBL" id="CAE7192836.1"/>
    </source>
</evidence>
<gene>
    <name evidence="3" type="ORF">SPIL2461_LOCUS1548</name>
</gene>
<protein>
    <submittedName>
        <fullName evidence="3">Uncharacterized protein</fullName>
    </submittedName>
</protein>
<dbReference type="OrthoDB" id="410783at2759"/>
<proteinExistence type="predicted"/>
<feature type="compositionally biased region" description="Basic and acidic residues" evidence="2">
    <location>
        <begin position="280"/>
        <end position="292"/>
    </location>
</feature>
<keyword evidence="1" id="KW-0175">Coiled coil</keyword>
<evidence type="ECO:0000256" key="2">
    <source>
        <dbReference type="SAM" id="MobiDB-lite"/>
    </source>
</evidence>
<evidence type="ECO:0000256" key="1">
    <source>
        <dbReference type="SAM" id="Coils"/>
    </source>
</evidence>
<comment type="caution">
    <text evidence="3">The sequence shown here is derived from an EMBL/GenBank/DDBJ whole genome shotgun (WGS) entry which is preliminary data.</text>
</comment>
<dbReference type="Proteomes" id="UP000649617">
    <property type="component" value="Unassembled WGS sequence"/>
</dbReference>
<evidence type="ECO:0000313" key="4">
    <source>
        <dbReference type="Proteomes" id="UP000649617"/>
    </source>
</evidence>
<feature type="region of interest" description="Disordered" evidence="2">
    <location>
        <begin position="252"/>
        <end position="292"/>
    </location>
</feature>
<name>A0A812J6X4_SYMPI</name>
<feature type="coiled-coil region" evidence="1">
    <location>
        <begin position="296"/>
        <end position="323"/>
    </location>
</feature>
<sequence length="776" mass="84898">MPASQGRHKSRRVGKGFRCCRACGQTKPEGEFALNQVVDTWCKKALDNIGRMARAQGPDALEFFKDAKADPAKCKKMLDSYGKAYKNWTAGKTSKLVWSIVQYKERAKAESGVMLSGNSQLMWERQAIKFWMSVDGGALSETEAEAKWSALAARVGEPDVIYDKNGPTRKPLRVAVLREDMVYNYNKLVDAGTIEKYAKRVTSNHQQVGGNHSEAMAKVLPSGSRLEQSLVQGGAGQAFDEANMNIGNIQDLLPEEDDKKKANEAEGSGAESEKEDEPGEEPKPKVRSWFDKDRAINNAQKGLAMQEDKLRKAQSERKTELKALIAAIMALTEEEQSHYRGELKIATVRLQFLEAVGDGVVNGQSLAELIKQFQSTTSGNSPAKAKASPQDPSAASTAAGLVQLGQFPPCQQFASLVTFTQLSLLKDEVLNCESAEDIKAHKKTFNDTKAPINDLLNTCQAVINDIKKVRKTRVAAANKVAAAKSKPAAPSGQAVHSIFARAEACVALPTCRDHGTKEFELDKPVIASFGEDAMSQLMSAEVKVVLAQLQKLMKDASNGKPGAQPRAELGMDMDCVGKVVDAAQKLLPEKLKFHKGEMSTIKTSSADMSESLHRSMLCTCFAIVKGHATFGVEKHFYPSLRISTSGVREVVLMPYLPLAKYVQGKTTPDAAGDVDLYDPKVKSACIQFLKFCTKETFEQFLAADGCMAYFGTIGKSECLYVPPGWMFAEMTKDFTLGIKCPIFLPEPFSKSFFEKMKCSKVVDVSRAADAYTQAMQ</sequence>
<accession>A0A812J6X4</accession>